<evidence type="ECO:0000313" key="4">
    <source>
        <dbReference type="Proteomes" id="UP000287224"/>
    </source>
</evidence>
<feature type="transmembrane region" description="Helical" evidence="2">
    <location>
        <begin position="158"/>
        <end position="177"/>
    </location>
</feature>
<keyword evidence="2" id="KW-0472">Membrane</keyword>
<dbReference type="OrthoDB" id="155821at2"/>
<sequence>MEDSLKRSDNVEVNRNYPDEPPAIEGSASTSIRYTFRFTGWPSLSQLVAVAVATAVYTVLSWLGVVTLPGPAFGVSTIFIAIGFGLPFALWFGGWAFVIAYIGNFVGAGLLSGIPVLVAIPFGAADFIQLCIPMLLYRFLAYRFGVSPVGKDVFTLRGFIFFLLCAVIPNNIIGGLYGNLVLLLTGQEPANAFIPGWVTWSGVNIIIVLVIGSILLSTLTPIVERFGLTIRDALR</sequence>
<dbReference type="EMBL" id="BIFQ01000002">
    <property type="protein sequence ID" value="GCE09100.1"/>
    <property type="molecule type" value="Genomic_DNA"/>
</dbReference>
<evidence type="ECO:0000313" key="3">
    <source>
        <dbReference type="EMBL" id="GCE09100.1"/>
    </source>
</evidence>
<evidence type="ECO:0000256" key="2">
    <source>
        <dbReference type="SAM" id="Phobius"/>
    </source>
</evidence>
<reference evidence="4" key="1">
    <citation type="submission" date="2018-12" db="EMBL/GenBank/DDBJ databases">
        <title>Tengunoibacter tsumagoiensis gen. nov., sp. nov., Dictyobacter kobayashii sp. nov., D. alpinus sp. nov., and D. joshuensis sp. nov. and description of Dictyobacteraceae fam. nov. within the order Ktedonobacterales isolated from Tengu-no-mugimeshi.</title>
        <authorList>
            <person name="Wang C.M."/>
            <person name="Zheng Y."/>
            <person name="Sakai Y."/>
            <person name="Toyoda A."/>
            <person name="Minakuchi Y."/>
            <person name="Abe K."/>
            <person name="Yokota A."/>
            <person name="Yabe S."/>
        </authorList>
    </citation>
    <scope>NUCLEOTIDE SEQUENCE [LARGE SCALE GENOMIC DNA]</scope>
    <source>
        <strain evidence="4">S-27</strain>
    </source>
</reference>
<comment type="caution">
    <text evidence="3">The sequence shown here is derived from an EMBL/GenBank/DDBJ whole genome shotgun (WGS) entry which is preliminary data.</text>
</comment>
<feature type="compositionally biased region" description="Basic and acidic residues" evidence="1">
    <location>
        <begin position="1"/>
        <end position="12"/>
    </location>
</feature>
<proteinExistence type="predicted"/>
<feature type="region of interest" description="Disordered" evidence="1">
    <location>
        <begin position="1"/>
        <end position="24"/>
    </location>
</feature>
<name>A0A401ZQL0_9CHLR</name>
<dbReference type="Proteomes" id="UP000287224">
    <property type="component" value="Unassembled WGS sequence"/>
</dbReference>
<feature type="transmembrane region" description="Helical" evidence="2">
    <location>
        <begin position="78"/>
        <end position="102"/>
    </location>
</feature>
<feature type="transmembrane region" description="Helical" evidence="2">
    <location>
        <begin position="44"/>
        <end position="66"/>
    </location>
</feature>
<keyword evidence="2" id="KW-0812">Transmembrane</keyword>
<evidence type="ECO:0008006" key="5">
    <source>
        <dbReference type="Google" id="ProtNLM"/>
    </source>
</evidence>
<keyword evidence="2" id="KW-1133">Transmembrane helix</keyword>
<feature type="transmembrane region" description="Helical" evidence="2">
    <location>
        <begin position="197"/>
        <end position="216"/>
    </location>
</feature>
<feature type="transmembrane region" description="Helical" evidence="2">
    <location>
        <begin position="114"/>
        <end position="137"/>
    </location>
</feature>
<keyword evidence="4" id="KW-1185">Reference proteome</keyword>
<protein>
    <recommendedName>
        <fullName evidence="5">MASE1 domain-containing protein</fullName>
    </recommendedName>
</protein>
<dbReference type="RefSeq" id="WP_126601543.1">
    <property type="nucleotide sequence ID" value="NZ_BIFQ01000002.1"/>
</dbReference>
<gene>
    <name evidence="3" type="ORF">KDAU_64290</name>
</gene>
<accession>A0A401ZQL0</accession>
<dbReference type="AlphaFoldDB" id="A0A401ZQL0"/>
<evidence type="ECO:0000256" key="1">
    <source>
        <dbReference type="SAM" id="MobiDB-lite"/>
    </source>
</evidence>
<organism evidence="3 4">
    <name type="scientific">Dictyobacter aurantiacus</name>
    <dbReference type="NCBI Taxonomy" id="1936993"/>
    <lineage>
        <taxon>Bacteria</taxon>
        <taxon>Bacillati</taxon>
        <taxon>Chloroflexota</taxon>
        <taxon>Ktedonobacteria</taxon>
        <taxon>Ktedonobacterales</taxon>
        <taxon>Dictyobacteraceae</taxon>
        <taxon>Dictyobacter</taxon>
    </lineage>
</organism>